<organism evidence="3 4">
    <name type="scientific">Faecalicatena orotica</name>
    <dbReference type="NCBI Taxonomy" id="1544"/>
    <lineage>
        <taxon>Bacteria</taxon>
        <taxon>Bacillati</taxon>
        <taxon>Bacillota</taxon>
        <taxon>Clostridia</taxon>
        <taxon>Lachnospirales</taxon>
        <taxon>Lachnospiraceae</taxon>
        <taxon>Faecalicatena</taxon>
    </lineage>
</organism>
<evidence type="ECO:0000259" key="1">
    <source>
        <dbReference type="Pfam" id="PF00557"/>
    </source>
</evidence>
<accession>A0A2Y9BAV4</accession>
<dbReference type="InterPro" id="IPR050659">
    <property type="entry name" value="Peptidase_M24B"/>
</dbReference>
<dbReference type="PANTHER" id="PTHR46112">
    <property type="entry name" value="AMINOPEPTIDASE"/>
    <property type="match status" value="1"/>
</dbReference>
<dbReference type="Proteomes" id="UP000245845">
    <property type="component" value="Unassembled WGS sequence"/>
</dbReference>
<dbReference type="PRINTS" id="PR00599">
    <property type="entry name" value="MAPEPTIDASE"/>
</dbReference>
<dbReference type="InterPro" id="IPR036005">
    <property type="entry name" value="Creatinase/aminopeptidase-like"/>
</dbReference>
<dbReference type="InterPro" id="IPR001714">
    <property type="entry name" value="Pept_M24_MAP"/>
</dbReference>
<dbReference type="GO" id="GO:0008235">
    <property type="term" value="F:metalloexopeptidase activity"/>
    <property type="evidence" value="ECO:0007669"/>
    <property type="project" value="UniProtKB-ARBA"/>
</dbReference>
<dbReference type="Gene3D" id="3.90.230.10">
    <property type="entry name" value="Creatinase/methionine aminopeptidase superfamily"/>
    <property type="match status" value="1"/>
</dbReference>
<dbReference type="CDD" id="cd01092">
    <property type="entry name" value="APP-like"/>
    <property type="match status" value="1"/>
</dbReference>
<dbReference type="EMBL" id="QGDL01000002">
    <property type="protein sequence ID" value="PWJ31373.1"/>
    <property type="molecule type" value="Genomic_DNA"/>
</dbReference>
<keyword evidence="4" id="KW-1185">Reference proteome</keyword>
<feature type="domain" description="Creatinase N-terminal" evidence="2">
    <location>
        <begin position="4"/>
        <end position="129"/>
    </location>
</feature>
<dbReference type="SUPFAM" id="SSF53092">
    <property type="entry name" value="Creatinase/prolidase N-terminal domain"/>
    <property type="match status" value="1"/>
</dbReference>
<comment type="caution">
    <text evidence="3">The sequence shown here is derived from an EMBL/GenBank/DDBJ whole genome shotgun (WGS) entry which is preliminary data.</text>
</comment>
<dbReference type="InterPro" id="IPR029149">
    <property type="entry name" value="Creatin/AminoP/Spt16_N"/>
</dbReference>
<gene>
    <name evidence="3" type="ORF">A8806_102229</name>
</gene>
<evidence type="ECO:0000259" key="2">
    <source>
        <dbReference type="Pfam" id="PF01321"/>
    </source>
</evidence>
<dbReference type="RefSeq" id="WP_109730084.1">
    <property type="nucleotide sequence ID" value="NZ_BAAACK010000006.1"/>
</dbReference>
<dbReference type="PANTHER" id="PTHR46112:SF3">
    <property type="entry name" value="AMINOPEPTIDASE YPDF"/>
    <property type="match status" value="1"/>
</dbReference>
<dbReference type="GO" id="GO:0004177">
    <property type="term" value="F:aminopeptidase activity"/>
    <property type="evidence" value="ECO:0007669"/>
    <property type="project" value="UniProtKB-ARBA"/>
</dbReference>
<name>A0A2Y9BAV4_9FIRM</name>
<dbReference type="AlphaFoldDB" id="A0A2Y9BAV4"/>
<dbReference type="InterPro" id="IPR000587">
    <property type="entry name" value="Creatinase_N"/>
</dbReference>
<evidence type="ECO:0000313" key="3">
    <source>
        <dbReference type="EMBL" id="PWJ31373.1"/>
    </source>
</evidence>
<dbReference type="Gene3D" id="3.40.350.10">
    <property type="entry name" value="Creatinase/prolidase N-terminal domain"/>
    <property type="match status" value="1"/>
</dbReference>
<proteinExistence type="predicted"/>
<sequence>MNERINRVLEKMEKKGLSQLLVSDPLSIRFLTGIMVNPGERLYALLLRSSGNHTLFLNYLYYVSDTGFEEVWFSDMDDQIAVLMEHIDTKSVLGIDKTWPARFLIPLQERCPELKTIWGSDCIDDVRAVKNEKEIEIMKHASVINDSVMEKAAAFIKEGMTEKEVADFIDAEYMKAGASGLSFDTIVCFGANAADQHHTPSETRTLKAGECVLIDMGCIWEGYCSDMTRTFYCKSVDEEQAAIHDLVRTAVEKAEAVIKPGVRFCDIDAQARDLIDEAGYSEYWRIRLGHFIGQEDHEYGDVSPINKNVAEPGMIFSIEPGIYIEGKYGVRVEDLVLVTEDGHELLNAVDKKYRIVG</sequence>
<dbReference type="OrthoDB" id="9806388at2"/>
<protein>
    <submittedName>
        <fullName evidence="3">Xaa-Pro dipeptidase</fullName>
    </submittedName>
</protein>
<dbReference type="InterPro" id="IPR000994">
    <property type="entry name" value="Pept_M24"/>
</dbReference>
<reference evidence="3 4" key="1">
    <citation type="submission" date="2018-05" db="EMBL/GenBank/DDBJ databases">
        <title>The Hungate 1000. A catalogue of reference genomes from the rumen microbiome.</title>
        <authorList>
            <person name="Kelly W."/>
        </authorList>
    </citation>
    <scope>NUCLEOTIDE SEQUENCE [LARGE SCALE GENOMIC DNA]</scope>
    <source>
        <strain evidence="3 4">NLAE-zl-C242</strain>
    </source>
</reference>
<dbReference type="SUPFAM" id="SSF55920">
    <property type="entry name" value="Creatinase/aminopeptidase"/>
    <property type="match status" value="1"/>
</dbReference>
<dbReference type="Pfam" id="PF01321">
    <property type="entry name" value="Creatinase_N"/>
    <property type="match status" value="1"/>
</dbReference>
<evidence type="ECO:0000313" key="4">
    <source>
        <dbReference type="Proteomes" id="UP000245845"/>
    </source>
</evidence>
<dbReference type="Pfam" id="PF00557">
    <property type="entry name" value="Peptidase_M24"/>
    <property type="match status" value="1"/>
</dbReference>
<feature type="domain" description="Peptidase M24" evidence="1">
    <location>
        <begin position="136"/>
        <end position="340"/>
    </location>
</feature>